<keyword evidence="4" id="KW-0731">Sigma factor</keyword>
<evidence type="ECO:0000256" key="5">
    <source>
        <dbReference type="ARBA" id="ARBA00023163"/>
    </source>
</evidence>
<dbReference type="PANTHER" id="PTHR30173">
    <property type="entry name" value="SIGMA 19 FACTOR"/>
    <property type="match status" value="1"/>
</dbReference>
<dbReference type="SUPFAM" id="SSF88946">
    <property type="entry name" value="Sigma2 domain of RNA polymerase sigma factors"/>
    <property type="match status" value="1"/>
</dbReference>
<dbReference type="InterPro" id="IPR014284">
    <property type="entry name" value="RNA_pol_sigma-70_dom"/>
</dbReference>
<feature type="domain" description="RNA polymerase sigma-70 region 2" evidence="6">
    <location>
        <begin position="12"/>
        <end position="72"/>
    </location>
</feature>
<dbReference type="Gene3D" id="1.10.1740.10">
    <property type="match status" value="1"/>
</dbReference>
<protein>
    <submittedName>
        <fullName evidence="8">Sigma-70 family RNA polymerase sigma factor</fullName>
    </submittedName>
</protein>
<organism evidence="8 9">
    <name type="scientific">Antribacter soli</name>
    <dbReference type="NCBI Taxonomy" id="2910976"/>
    <lineage>
        <taxon>Bacteria</taxon>
        <taxon>Bacillati</taxon>
        <taxon>Actinomycetota</taxon>
        <taxon>Actinomycetes</taxon>
        <taxon>Micrococcales</taxon>
        <taxon>Promicromonosporaceae</taxon>
        <taxon>Antribacter</taxon>
    </lineage>
</organism>
<proteinExistence type="inferred from homology"/>
<keyword evidence="3" id="KW-0805">Transcription regulation</keyword>
<dbReference type="InterPro" id="IPR007627">
    <property type="entry name" value="RNA_pol_sigma70_r2"/>
</dbReference>
<evidence type="ECO:0000256" key="2">
    <source>
        <dbReference type="ARBA" id="ARBA00011344"/>
    </source>
</evidence>
<dbReference type="Pfam" id="PF08281">
    <property type="entry name" value="Sigma70_r4_2"/>
    <property type="match status" value="1"/>
</dbReference>
<evidence type="ECO:0000256" key="1">
    <source>
        <dbReference type="ARBA" id="ARBA00010641"/>
    </source>
</evidence>
<dbReference type="NCBIfam" id="TIGR02937">
    <property type="entry name" value="sigma70-ECF"/>
    <property type="match status" value="1"/>
</dbReference>
<dbReference type="PANTHER" id="PTHR30173:SF43">
    <property type="entry name" value="ECF RNA POLYMERASE SIGMA FACTOR SIGI-RELATED"/>
    <property type="match status" value="1"/>
</dbReference>
<gene>
    <name evidence="8" type="ORF">L1785_12905</name>
</gene>
<dbReference type="InterPro" id="IPR052704">
    <property type="entry name" value="ECF_Sigma-70_Domain"/>
</dbReference>
<dbReference type="Proteomes" id="UP001165405">
    <property type="component" value="Unassembled WGS sequence"/>
</dbReference>
<feature type="domain" description="RNA polymerase sigma factor 70 region 4 type 2" evidence="7">
    <location>
        <begin position="108"/>
        <end position="159"/>
    </location>
</feature>
<dbReference type="SUPFAM" id="SSF54427">
    <property type="entry name" value="NTF2-like"/>
    <property type="match status" value="1"/>
</dbReference>
<keyword evidence="5" id="KW-0804">Transcription</keyword>
<dbReference type="InterPro" id="IPR013324">
    <property type="entry name" value="RNA_pol_sigma_r3/r4-like"/>
</dbReference>
<dbReference type="GO" id="GO:0006352">
    <property type="term" value="P:DNA-templated transcription initiation"/>
    <property type="evidence" value="ECO:0007669"/>
    <property type="project" value="InterPro"/>
</dbReference>
<evidence type="ECO:0000256" key="3">
    <source>
        <dbReference type="ARBA" id="ARBA00023015"/>
    </source>
</evidence>
<dbReference type="EMBL" id="JAKGSG010000035">
    <property type="protein sequence ID" value="MCF4121883.1"/>
    <property type="molecule type" value="Genomic_DNA"/>
</dbReference>
<dbReference type="SUPFAM" id="SSF88659">
    <property type="entry name" value="Sigma3 and sigma4 domains of RNA polymerase sigma factors"/>
    <property type="match status" value="1"/>
</dbReference>
<comment type="caution">
    <text evidence="8">The sequence shown here is derived from an EMBL/GenBank/DDBJ whole genome shotgun (WGS) entry which is preliminary data.</text>
</comment>
<keyword evidence="9" id="KW-1185">Reference proteome</keyword>
<dbReference type="Pfam" id="PF04542">
    <property type="entry name" value="Sigma70_r2"/>
    <property type="match status" value="1"/>
</dbReference>
<evidence type="ECO:0000313" key="8">
    <source>
        <dbReference type="EMBL" id="MCF4121883.1"/>
    </source>
</evidence>
<dbReference type="Gene3D" id="3.10.450.50">
    <property type="match status" value="1"/>
</dbReference>
<evidence type="ECO:0000256" key="4">
    <source>
        <dbReference type="ARBA" id="ARBA00023082"/>
    </source>
</evidence>
<dbReference type="InterPro" id="IPR032710">
    <property type="entry name" value="NTF2-like_dom_sf"/>
</dbReference>
<dbReference type="InterPro" id="IPR013249">
    <property type="entry name" value="RNA_pol_sigma70_r4_t2"/>
</dbReference>
<dbReference type="InterPro" id="IPR036388">
    <property type="entry name" value="WH-like_DNA-bd_sf"/>
</dbReference>
<accession>A0AA41QEX4</accession>
<name>A0AA41QEX4_9MICO</name>
<reference evidence="8" key="1">
    <citation type="submission" date="2022-01" db="EMBL/GenBank/DDBJ databases">
        <title>Antribacter sp. nov., isolated from Guizhou of China.</title>
        <authorList>
            <person name="Chengliang C."/>
            <person name="Ya Z."/>
        </authorList>
    </citation>
    <scope>NUCLEOTIDE SEQUENCE</scope>
    <source>
        <strain evidence="8">KLBMP 9083</strain>
    </source>
</reference>
<dbReference type="GO" id="GO:0003677">
    <property type="term" value="F:DNA binding"/>
    <property type="evidence" value="ECO:0007669"/>
    <property type="project" value="InterPro"/>
</dbReference>
<comment type="similarity">
    <text evidence="1">Belongs to the sigma-70 factor family. ECF subfamily.</text>
</comment>
<comment type="subunit">
    <text evidence="2">Interacts transiently with the RNA polymerase catalytic core formed by RpoA, RpoB, RpoC and RpoZ (2 alpha, 1 beta, 1 beta' and 1 omega subunit) to form the RNA polymerase holoenzyme that can initiate transcription.</text>
</comment>
<dbReference type="RefSeq" id="WP_236089680.1">
    <property type="nucleotide sequence ID" value="NZ_JAKGSG010000035.1"/>
</dbReference>
<sequence length="291" mass="30838">MTGVLEVTFTEQRGRLRAVAYRILGSLSDADDAVQEAWLRASAAGTDGVVNVPAWLTTITARVCLNMLRARDTRREDPLEVRLPDPVVGPASDDDPEHRAVLADQVGMALQVVLHALAPAERVAFVLHDLFSVPFDEIAVLLERSPAAVRQLASRARRRVQGEAPVPDADLAAQREVVDAFFAAARAGDLDGLVRVLHPDVVIQAQGAAGAGLSVVHRGAVTVSSQAVLWGGLAPYVRPATINGAAGAVVVQHGRVLSVMSFTVVDGKIVAAHAWSDPERLARLDLAAFTA</sequence>
<evidence type="ECO:0000313" key="9">
    <source>
        <dbReference type="Proteomes" id="UP001165405"/>
    </source>
</evidence>
<dbReference type="Gene3D" id="1.10.10.10">
    <property type="entry name" value="Winged helix-like DNA-binding domain superfamily/Winged helix DNA-binding domain"/>
    <property type="match status" value="1"/>
</dbReference>
<dbReference type="AlphaFoldDB" id="A0AA41QEX4"/>
<dbReference type="InterPro" id="IPR013325">
    <property type="entry name" value="RNA_pol_sigma_r2"/>
</dbReference>
<evidence type="ECO:0000259" key="6">
    <source>
        <dbReference type="Pfam" id="PF04542"/>
    </source>
</evidence>
<evidence type="ECO:0000259" key="7">
    <source>
        <dbReference type="Pfam" id="PF08281"/>
    </source>
</evidence>
<dbReference type="GO" id="GO:0016987">
    <property type="term" value="F:sigma factor activity"/>
    <property type="evidence" value="ECO:0007669"/>
    <property type="project" value="UniProtKB-KW"/>
</dbReference>